<dbReference type="PANTHER" id="PTHR12498">
    <property type="entry name" value="N-TERMINAL ASPARAGINE AMIDOHYDROLASE"/>
    <property type="match status" value="1"/>
</dbReference>
<accession>A0A5B6VQ97</accession>
<keyword evidence="1" id="KW-0378">Hydrolase</keyword>
<proteinExistence type="predicted"/>
<dbReference type="PANTHER" id="PTHR12498:SF0">
    <property type="entry name" value="PROTEIN N-TERMINAL ASPARAGINE AMIDOHYDROLASE"/>
    <property type="match status" value="1"/>
</dbReference>
<dbReference type="GO" id="GO:0005634">
    <property type="term" value="C:nucleus"/>
    <property type="evidence" value="ECO:0007669"/>
    <property type="project" value="TreeGrafter"/>
</dbReference>
<reference evidence="2" key="1">
    <citation type="journal article" date="2019" name="Plant Biotechnol. J.">
        <title>Genome sequencing of the Australian wild diploid species Gossypium australe highlights disease resistance and delayed gland morphogenesis.</title>
        <authorList>
            <person name="Cai Y."/>
            <person name="Cai X."/>
            <person name="Wang Q."/>
            <person name="Wang P."/>
            <person name="Zhang Y."/>
            <person name="Cai C."/>
            <person name="Xu Y."/>
            <person name="Wang K."/>
            <person name="Zhou Z."/>
            <person name="Wang C."/>
            <person name="Geng S."/>
            <person name="Li B."/>
            <person name="Dong Q."/>
            <person name="Hou Y."/>
            <person name="Wang H."/>
            <person name="Ai P."/>
            <person name="Liu Z."/>
            <person name="Yi F."/>
            <person name="Sun M."/>
            <person name="An G."/>
            <person name="Cheng J."/>
            <person name="Zhang Y."/>
            <person name="Shi Q."/>
            <person name="Xie Y."/>
            <person name="Shi X."/>
            <person name="Chang Y."/>
            <person name="Huang F."/>
            <person name="Chen Y."/>
            <person name="Hong S."/>
            <person name="Mi L."/>
            <person name="Sun Q."/>
            <person name="Zhang L."/>
            <person name="Zhou B."/>
            <person name="Peng R."/>
            <person name="Zhang X."/>
            <person name="Liu F."/>
        </authorList>
    </citation>
    <scope>NUCLEOTIDE SEQUENCE [LARGE SCALE GENOMIC DNA]</scope>
    <source>
        <strain evidence="2">cv. PA1801</strain>
    </source>
</reference>
<dbReference type="OrthoDB" id="539995at2759"/>
<dbReference type="AlphaFoldDB" id="A0A5B6VQ97"/>
<evidence type="ECO:0000313" key="1">
    <source>
        <dbReference type="EMBL" id="KAA3471519.1"/>
    </source>
</evidence>
<organism evidence="1 2">
    <name type="scientific">Gossypium australe</name>
    <dbReference type="NCBI Taxonomy" id="47621"/>
    <lineage>
        <taxon>Eukaryota</taxon>
        <taxon>Viridiplantae</taxon>
        <taxon>Streptophyta</taxon>
        <taxon>Embryophyta</taxon>
        <taxon>Tracheophyta</taxon>
        <taxon>Spermatophyta</taxon>
        <taxon>Magnoliopsida</taxon>
        <taxon>eudicotyledons</taxon>
        <taxon>Gunneridae</taxon>
        <taxon>Pentapetalae</taxon>
        <taxon>rosids</taxon>
        <taxon>malvids</taxon>
        <taxon>Malvales</taxon>
        <taxon>Malvaceae</taxon>
        <taxon>Malvoideae</taxon>
        <taxon>Gossypium</taxon>
    </lineage>
</organism>
<dbReference type="GO" id="GO:0006511">
    <property type="term" value="P:ubiquitin-dependent protein catabolic process"/>
    <property type="evidence" value="ECO:0007669"/>
    <property type="project" value="TreeGrafter"/>
</dbReference>
<dbReference type="GO" id="GO:0008418">
    <property type="term" value="F:protein-N-terminal asparagine amidohydrolase activity"/>
    <property type="evidence" value="ECO:0007669"/>
    <property type="project" value="InterPro"/>
</dbReference>
<dbReference type="Pfam" id="PF14736">
    <property type="entry name" value="N_Asn_amidohyd"/>
    <property type="match status" value="1"/>
</dbReference>
<gene>
    <name evidence="1" type="ORF">EPI10_017125</name>
</gene>
<dbReference type="EMBL" id="SMMG02000006">
    <property type="protein sequence ID" value="KAA3471519.1"/>
    <property type="molecule type" value="Genomic_DNA"/>
</dbReference>
<keyword evidence="2" id="KW-1185">Reference proteome</keyword>
<dbReference type="InterPro" id="IPR026750">
    <property type="entry name" value="NTAN1"/>
</dbReference>
<dbReference type="Proteomes" id="UP000325315">
    <property type="component" value="Unassembled WGS sequence"/>
</dbReference>
<protein>
    <submittedName>
        <fullName evidence="1">Protein N-terminal asparagine amidohydrolase</fullName>
    </submittedName>
</protein>
<evidence type="ECO:0000313" key="2">
    <source>
        <dbReference type="Proteomes" id="UP000325315"/>
    </source>
</evidence>
<name>A0A5B6VQ97_9ROSI</name>
<sequence>MIFVGGLPFSLNSSSSSSSSSKSQPSDLLVALMEHQVLVSATHSFKSIQERKVSASMDSKLITSSNSSRYVYLFQREYATVDPSLVHLHLSRNTRLTADFNLTRTLLNFTAIVTNLTATADFNLTSDPEEALIYASFQVFLFLITLQYDMKKTKIPRFLALNVVFGSDVKLRFLGKFFSCSIWEIIFHALLIAFTLFHFLHGKYVGTDEATTCVGVVIRNRKNGMTSVSHMDSPKIVDIGFSQMLALVVDHNLDADLDVHLVGAFEDVSPNHASGLSISQGKRGGYSIPLCRKIVETMQKRPEKFHVKTLCVLQHNTKYDSQGNALPIFNGLLVETSSGTLIPASFDKTSRCPDEIVRRLRVSSSYEDPSWQGKLLDTYDTKTDRFIIAPCSWTKRLVQIVLSLQSLSDSEILASCSTSPLAEGPEFVDNERRLWNYLIKNPDWRTTFPMRQPRVFERTGDGGWKRAGFSSQGQGTYSAPLKSLQVMEHFEHVRGKMQGWKENEKVKWKPF</sequence>
<comment type="caution">
    <text evidence="1">The sequence shown here is derived from an EMBL/GenBank/DDBJ whole genome shotgun (WGS) entry which is preliminary data.</text>
</comment>